<keyword evidence="4" id="KW-1185">Reference proteome</keyword>
<gene>
    <name evidence="3" type="ORF">A4U43_C01F35660</name>
</gene>
<dbReference type="InterPro" id="IPR036338">
    <property type="entry name" value="Aha1"/>
</dbReference>
<organism evidence="3 4">
    <name type="scientific">Asparagus officinalis</name>
    <name type="common">Garden asparagus</name>
    <dbReference type="NCBI Taxonomy" id="4686"/>
    <lineage>
        <taxon>Eukaryota</taxon>
        <taxon>Viridiplantae</taxon>
        <taxon>Streptophyta</taxon>
        <taxon>Embryophyta</taxon>
        <taxon>Tracheophyta</taxon>
        <taxon>Spermatophyta</taxon>
        <taxon>Magnoliopsida</taxon>
        <taxon>Liliopsida</taxon>
        <taxon>Asparagales</taxon>
        <taxon>Asparagaceae</taxon>
        <taxon>Asparagoideae</taxon>
        <taxon>Asparagus</taxon>
    </lineage>
</organism>
<evidence type="ECO:0000313" key="3">
    <source>
        <dbReference type="EMBL" id="ONK82055.1"/>
    </source>
</evidence>
<feature type="domain" description="Activator of Hsp90 ATPase AHSA1-like N-terminal" evidence="2">
    <location>
        <begin position="62"/>
        <end position="145"/>
    </location>
</feature>
<evidence type="ECO:0000256" key="1">
    <source>
        <dbReference type="ARBA" id="ARBA00006817"/>
    </source>
</evidence>
<evidence type="ECO:0000259" key="2">
    <source>
        <dbReference type="SMART" id="SM01000"/>
    </source>
</evidence>
<dbReference type="InterPro" id="IPR015310">
    <property type="entry name" value="AHSA1-like_N"/>
</dbReference>
<dbReference type="Gene3D" id="3.15.10.20">
    <property type="entry name" value="Activator of Hsp90 ATPase Aha1, N-terminal domain"/>
    <property type="match status" value="1"/>
</dbReference>
<dbReference type="PANTHER" id="PTHR13009:SF22">
    <property type="entry name" value="LD43819P"/>
    <property type="match status" value="1"/>
</dbReference>
<sequence>MATEGEVVEKQSSYTYWVRTATEEAAPLPTPRKLTAEDISKRSLTNSNSLGSVWNQAGTWEERNLNTWASNRIKELLSSLGTLELSSGKATIDEVSKCSGDVESRLSDDKDLTADEKVRIRRDLQSLVAPIRMKLQEFEQELKDR</sequence>
<dbReference type="SUPFAM" id="SSF103111">
    <property type="entry name" value="Activator of Hsp90 ATPase, Aha1"/>
    <property type="match status" value="1"/>
</dbReference>
<protein>
    <recommendedName>
        <fullName evidence="2">Activator of Hsp90 ATPase AHSA1-like N-terminal domain-containing protein</fullName>
    </recommendedName>
</protein>
<dbReference type="AlphaFoldDB" id="A0A5P1FUN0"/>
<dbReference type="GO" id="GO:0006457">
    <property type="term" value="P:protein folding"/>
    <property type="evidence" value="ECO:0007669"/>
    <property type="project" value="TreeGrafter"/>
</dbReference>
<proteinExistence type="inferred from homology"/>
<reference evidence="4" key="1">
    <citation type="journal article" date="2017" name="Nat. Commun.">
        <title>The asparagus genome sheds light on the origin and evolution of a young Y chromosome.</title>
        <authorList>
            <person name="Harkess A."/>
            <person name="Zhou J."/>
            <person name="Xu C."/>
            <person name="Bowers J.E."/>
            <person name="Van der Hulst R."/>
            <person name="Ayyampalayam S."/>
            <person name="Mercati F."/>
            <person name="Riccardi P."/>
            <person name="McKain M.R."/>
            <person name="Kakrana A."/>
            <person name="Tang H."/>
            <person name="Ray J."/>
            <person name="Groenendijk J."/>
            <person name="Arikit S."/>
            <person name="Mathioni S.M."/>
            <person name="Nakano M."/>
            <person name="Shan H."/>
            <person name="Telgmann-Rauber A."/>
            <person name="Kanno A."/>
            <person name="Yue Z."/>
            <person name="Chen H."/>
            <person name="Li W."/>
            <person name="Chen Y."/>
            <person name="Xu X."/>
            <person name="Zhang Y."/>
            <person name="Luo S."/>
            <person name="Chen H."/>
            <person name="Gao J."/>
            <person name="Mao Z."/>
            <person name="Pires J.C."/>
            <person name="Luo M."/>
            <person name="Kudrna D."/>
            <person name="Wing R.A."/>
            <person name="Meyers B.C."/>
            <person name="Yi K."/>
            <person name="Kong H."/>
            <person name="Lavrijsen P."/>
            <person name="Sunseri F."/>
            <person name="Falavigna A."/>
            <person name="Ye Y."/>
            <person name="Leebens-Mack J.H."/>
            <person name="Chen G."/>
        </authorList>
    </citation>
    <scope>NUCLEOTIDE SEQUENCE [LARGE SCALE GENOMIC DNA]</scope>
    <source>
        <strain evidence="4">cv. DH0086</strain>
    </source>
</reference>
<dbReference type="SMART" id="SM01000">
    <property type="entry name" value="Aha1_N"/>
    <property type="match status" value="1"/>
</dbReference>
<name>A0A5P1FUN0_ASPOF</name>
<dbReference type="Pfam" id="PF09229">
    <property type="entry name" value="Aha1_N"/>
    <property type="match status" value="1"/>
</dbReference>
<dbReference type="GO" id="GO:0001671">
    <property type="term" value="F:ATPase activator activity"/>
    <property type="evidence" value="ECO:0007669"/>
    <property type="project" value="InterPro"/>
</dbReference>
<dbReference type="EMBL" id="CM007381">
    <property type="protein sequence ID" value="ONK82055.1"/>
    <property type="molecule type" value="Genomic_DNA"/>
</dbReference>
<comment type="similarity">
    <text evidence="1">Belongs to the AHA1 family.</text>
</comment>
<dbReference type="PANTHER" id="PTHR13009">
    <property type="entry name" value="HEAT SHOCK PROTEIN 90 HSP90 CO-CHAPERONE AHA-1"/>
    <property type="match status" value="1"/>
</dbReference>
<accession>A0A5P1FUN0</accession>
<evidence type="ECO:0000313" key="4">
    <source>
        <dbReference type="Proteomes" id="UP000243459"/>
    </source>
</evidence>
<dbReference type="Gramene" id="ONK82055">
    <property type="protein sequence ID" value="ONK82055"/>
    <property type="gene ID" value="A4U43_C01F35660"/>
</dbReference>
<dbReference type="GO" id="GO:0005829">
    <property type="term" value="C:cytosol"/>
    <property type="evidence" value="ECO:0007669"/>
    <property type="project" value="TreeGrafter"/>
</dbReference>
<dbReference type="Proteomes" id="UP000243459">
    <property type="component" value="Chromosome 1"/>
</dbReference>
<dbReference type="OMA" id="HAPRENA"/>
<dbReference type="GO" id="GO:0051087">
    <property type="term" value="F:protein-folding chaperone binding"/>
    <property type="evidence" value="ECO:0007669"/>
    <property type="project" value="InterPro"/>
</dbReference>